<accession>A0A419QZ90</accession>
<protein>
    <submittedName>
        <fullName evidence="2">Dienelactone hydrolase family protein</fullName>
    </submittedName>
</protein>
<dbReference type="InterPro" id="IPR050261">
    <property type="entry name" value="FrsA_esterase"/>
</dbReference>
<evidence type="ECO:0000259" key="1">
    <source>
        <dbReference type="Pfam" id="PF01738"/>
    </source>
</evidence>
<sequence>MSEAVSYCDGDTKLTGYVYRPVGAPRASVAVFPTIMNPTPAVVAKAEALAKAGYLAFVCDFYGQDPHDFAAAQGLASELRRDATNYRQRLSAGLATLRALAPDLPQAAIGFCMGGQAVLELARSGANLVLVASFHGLLNTDLPAQPGTVKARILVCHGDADELVPREQVIRFWEEMDRSGANWHFHSYSGVKHGFTNPNAPPNGDMVAYDSSADRQSWSALLSLLDEVLD</sequence>
<organism evidence="2 3">
    <name type="scientific">Tsuneonella suprasediminis</name>
    <dbReference type="NCBI Taxonomy" id="2306996"/>
    <lineage>
        <taxon>Bacteria</taxon>
        <taxon>Pseudomonadati</taxon>
        <taxon>Pseudomonadota</taxon>
        <taxon>Alphaproteobacteria</taxon>
        <taxon>Sphingomonadales</taxon>
        <taxon>Erythrobacteraceae</taxon>
        <taxon>Tsuneonella</taxon>
    </lineage>
</organism>
<dbReference type="AlphaFoldDB" id="A0A419QZ90"/>
<dbReference type="InterPro" id="IPR029058">
    <property type="entry name" value="AB_hydrolase_fold"/>
</dbReference>
<reference evidence="2 3" key="1">
    <citation type="submission" date="2018-09" db="EMBL/GenBank/DDBJ databases">
        <title>Altererythrobacter sp.Ery1 and Ery12, the genome sequencing of novel strains in genus Alterythrobacter.</title>
        <authorList>
            <person name="Cheng H."/>
            <person name="Wu Y.-H."/>
            <person name="Fang C."/>
            <person name="Xu X.-W."/>
        </authorList>
    </citation>
    <scope>NUCLEOTIDE SEQUENCE [LARGE SCALE GENOMIC DNA]</scope>
    <source>
        <strain evidence="2 3">Ery12</strain>
    </source>
</reference>
<dbReference type="PANTHER" id="PTHR22946">
    <property type="entry name" value="DIENELACTONE HYDROLASE DOMAIN-CONTAINING PROTEIN-RELATED"/>
    <property type="match status" value="1"/>
</dbReference>
<evidence type="ECO:0000313" key="2">
    <source>
        <dbReference type="EMBL" id="RJX66289.1"/>
    </source>
</evidence>
<dbReference type="OrthoDB" id="9787933at2"/>
<name>A0A419QZ90_9SPHN</name>
<dbReference type="PANTHER" id="PTHR22946:SF0">
    <property type="entry name" value="DIENELACTONE HYDROLASE DOMAIN-CONTAINING PROTEIN"/>
    <property type="match status" value="1"/>
</dbReference>
<gene>
    <name evidence="2" type="ORF">D6858_12240</name>
</gene>
<dbReference type="Proteomes" id="UP000284322">
    <property type="component" value="Unassembled WGS sequence"/>
</dbReference>
<dbReference type="GO" id="GO:0016787">
    <property type="term" value="F:hydrolase activity"/>
    <property type="evidence" value="ECO:0007669"/>
    <property type="project" value="UniProtKB-KW"/>
</dbReference>
<dbReference type="Pfam" id="PF01738">
    <property type="entry name" value="DLH"/>
    <property type="match status" value="1"/>
</dbReference>
<dbReference type="InterPro" id="IPR002925">
    <property type="entry name" value="Dienelactn_hydro"/>
</dbReference>
<evidence type="ECO:0000313" key="3">
    <source>
        <dbReference type="Proteomes" id="UP000284322"/>
    </source>
</evidence>
<dbReference type="SUPFAM" id="SSF53474">
    <property type="entry name" value="alpha/beta-Hydrolases"/>
    <property type="match status" value="1"/>
</dbReference>
<feature type="domain" description="Dienelactone hydrolase" evidence="1">
    <location>
        <begin position="15"/>
        <end position="228"/>
    </location>
</feature>
<keyword evidence="2" id="KW-0378">Hydrolase</keyword>
<dbReference type="Gene3D" id="3.40.50.1820">
    <property type="entry name" value="alpha/beta hydrolase"/>
    <property type="match status" value="1"/>
</dbReference>
<keyword evidence="3" id="KW-1185">Reference proteome</keyword>
<dbReference type="EMBL" id="RAHJ01000020">
    <property type="protein sequence ID" value="RJX66289.1"/>
    <property type="molecule type" value="Genomic_DNA"/>
</dbReference>
<proteinExistence type="predicted"/>
<comment type="caution">
    <text evidence="2">The sequence shown here is derived from an EMBL/GenBank/DDBJ whole genome shotgun (WGS) entry which is preliminary data.</text>
</comment>